<feature type="transmembrane region" description="Helical" evidence="2">
    <location>
        <begin position="936"/>
        <end position="958"/>
    </location>
</feature>
<protein>
    <submittedName>
        <fullName evidence="3">Uncharacterized protein</fullName>
    </submittedName>
</protein>
<dbReference type="EMBL" id="CAUJNA010003849">
    <property type="protein sequence ID" value="CAJ1410969.1"/>
    <property type="molecule type" value="Genomic_DNA"/>
</dbReference>
<keyword evidence="2" id="KW-1133">Transmembrane helix</keyword>
<dbReference type="InterPro" id="IPR044399">
    <property type="entry name" value="Mb-like_M"/>
</dbReference>
<accession>A0AA36JSK0</accession>
<dbReference type="SUPFAM" id="SSF46458">
    <property type="entry name" value="Globin-like"/>
    <property type="match status" value="1"/>
</dbReference>
<dbReference type="GO" id="GO:0020037">
    <property type="term" value="F:heme binding"/>
    <property type="evidence" value="ECO:0007669"/>
    <property type="project" value="InterPro"/>
</dbReference>
<feature type="region of interest" description="Disordered" evidence="1">
    <location>
        <begin position="225"/>
        <end position="266"/>
    </location>
</feature>
<dbReference type="CDD" id="cd01040">
    <property type="entry name" value="Mb-like"/>
    <property type="match status" value="2"/>
</dbReference>
<keyword evidence="4" id="KW-1185">Reference proteome</keyword>
<feature type="transmembrane region" description="Helical" evidence="2">
    <location>
        <begin position="848"/>
        <end position="872"/>
    </location>
</feature>
<evidence type="ECO:0000256" key="2">
    <source>
        <dbReference type="SAM" id="Phobius"/>
    </source>
</evidence>
<gene>
    <name evidence="3" type="ORF">EVOR1521_LOCUS31673</name>
</gene>
<evidence type="ECO:0000256" key="1">
    <source>
        <dbReference type="SAM" id="MobiDB-lite"/>
    </source>
</evidence>
<feature type="region of interest" description="Disordered" evidence="1">
    <location>
        <begin position="1"/>
        <end position="55"/>
    </location>
</feature>
<feature type="transmembrane region" description="Helical" evidence="2">
    <location>
        <begin position="879"/>
        <end position="903"/>
    </location>
</feature>
<feature type="compositionally biased region" description="Acidic residues" evidence="1">
    <location>
        <begin position="235"/>
        <end position="247"/>
    </location>
</feature>
<feature type="region of interest" description="Disordered" evidence="1">
    <location>
        <begin position="1077"/>
        <end position="1113"/>
    </location>
</feature>
<comment type="caution">
    <text evidence="3">The sequence shown here is derived from an EMBL/GenBank/DDBJ whole genome shotgun (WGS) entry which is preliminary data.</text>
</comment>
<dbReference type="InterPro" id="IPR009050">
    <property type="entry name" value="Globin-like_sf"/>
</dbReference>
<proteinExistence type="predicted"/>
<evidence type="ECO:0000313" key="3">
    <source>
        <dbReference type="EMBL" id="CAJ1410969.1"/>
    </source>
</evidence>
<evidence type="ECO:0000313" key="4">
    <source>
        <dbReference type="Proteomes" id="UP001178507"/>
    </source>
</evidence>
<dbReference type="AlphaFoldDB" id="A0AA36JSK0"/>
<keyword evidence="2" id="KW-0472">Membrane</keyword>
<organism evidence="3 4">
    <name type="scientific">Effrenium voratum</name>
    <dbReference type="NCBI Taxonomy" id="2562239"/>
    <lineage>
        <taxon>Eukaryota</taxon>
        <taxon>Sar</taxon>
        <taxon>Alveolata</taxon>
        <taxon>Dinophyceae</taxon>
        <taxon>Suessiales</taxon>
        <taxon>Symbiodiniaceae</taxon>
        <taxon>Effrenium</taxon>
    </lineage>
</organism>
<feature type="compositionally biased region" description="Low complexity" evidence="1">
    <location>
        <begin position="1085"/>
        <end position="1097"/>
    </location>
</feature>
<dbReference type="Proteomes" id="UP001178507">
    <property type="component" value="Unassembled WGS sequence"/>
</dbReference>
<sequence length="1113" mass="125080">MADRDEERTEEDTEKEETDHTEPMSSVNREEEEPTFKSDSESSADGEVYESGDLNDASVTKYQAIHPDSMEDLFLPEALAQELKQCFQLFVQNSREAAAEALYDALTESLPTSSFSTPRPILSIRLITGISNLILNCGDPISLRRAAEVMAFQHLDREVNVSRLEVARDAMLAAIEIEVGVNYTARMHAGLQALLSYAAGAFLFVRKEYAIRIKTVLRSWSIANSTNEEQSQKEQEEEEQQQQEELEAVGVEVPPSPNKIQSGDDSPQLDTCEDMDFYKDNESMKVPSTFTEMFLFNAAVMGYGSAVWMNVILRHFEDIATNVANTLRLQEECDVLSLVLAQYKGTIVLSEFKLVMMAALRSLVPKEWDLQHETAWSWLWDRVEGMLKENMGKPQVYRKELQRLFLESMDQDTMSKFQRGIYSRFFSMAPKGQDFFKQSSTRLNFIIDRNVEMVMEIFAKPRDVVEQLSALGLRHVGYRIPTDLVPPFVVAATEELAHWTTQSKAVEAFSWSLSLISKILMRVIQQGSTIAMLAIVTNEKPALKKAIALSPRKHRARDLLDVTVGTQSISPLMWSIESGSLCSAEAIIEDLLVIRADRDVYYYGAPALFRRHPDVIHRMCHSAPSLLTPLLEGLIWRSRQTNDGFRRVNYYIQYLIQDLEGNFNDTFLWLVEFADPKVVSHPAVVLASDLTWRGLARKQFTLGQTYFLATMVAFIVSQCLTVEHDYHTSLEENVVKFVCRVFIYVCSLPSLLFELARLIALDFMRGRIRRFWFLPIPQRLCSFSKVGKMCLAFVLSIMVAFEPILHCAVAQDQPLTEGESAPLLFTSSCPSAEVNKDLYGTLSSLGLLLYWFLCAELSVYSMQVSAFSLVVVRVCGEVLLFLGALAFCIISFASAMSCLNHHILEFNGLLPTAKALMQISLGIFPNSSMAKTENDVPVFVLVCIFVALVFIILANILIAQLYQCYHDQFAAMAGYAHLNRLSVIVTTCKSVSRSSWKKFLSSLHFEEKLDFNQGDVGISGGVQILEPSHLHPTNVDTIRRFGGSSAPWSPWPEEDTESTFDKFDRLEKLIISLAPKKTSGRRRAGTGSSSVVQSSEAYSHDSHASYASGASGA</sequence>
<keyword evidence="2" id="KW-0812">Transmembrane</keyword>
<feature type="compositionally biased region" description="Low complexity" evidence="1">
    <location>
        <begin position="1104"/>
        <end position="1113"/>
    </location>
</feature>
<reference evidence="3" key="1">
    <citation type="submission" date="2023-08" db="EMBL/GenBank/DDBJ databases">
        <authorList>
            <person name="Chen Y."/>
            <person name="Shah S."/>
            <person name="Dougan E. K."/>
            <person name="Thang M."/>
            <person name="Chan C."/>
        </authorList>
    </citation>
    <scope>NUCLEOTIDE SEQUENCE</scope>
</reference>
<dbReference type="Gene3D" id="1.10.490.10">
    <property type="entry name" value="Globins"/>
    <property type="match status" value="1"/>
</dbReference>
<dbReference type="InterPro" id="IPR012292">
    <property type="entry name" value="Globin/Proto"/>
</dbReference>
<name>A0AA36JSK0_9DINO</name>
<dbReference type="GO" id="GO:0019825">
    <property type="term" value="F:oxygen binding"/>
    <property type="evidence" value="ECO:0007669"/>
    <property type="project" value="InterPro"/>
</dbReference>